<evidence type="ECO:0000259" key="3">
    <source>
        <dbReference type="Pfam" id="PF00460"/>
    </source>
</evidence>
<dbReference type="PANTHER" id="PTHR30435:SF1">
    <property type="entry name" value="FLAGELLAR HOOK PROTEIN FLGE"/>
    <property type="match status" value="1"/>
</dbReference>
<feature type="non-terminal residue" evidence="4">
    <location>
        <position position="109"/>
    </location>
</feature>
<evidence type="ECO:0000256" key="2">
    <source>
        <dbReference type="ARBA" id="ARBA00023143"/>
    </source>
</evidence>
<comment type="caution">
    <text evidence="4">The sequence shown here is derived from an EMBL/GenBank/DDBJ whole genome shotgun (WGS) entry which is preliminary data.</text>
</comment>
<dbReference type="PANTHER" id="PTHR30435">
    <property type="entry name" value="FLAGELLAR PROTEIN"/>
    <property type="match status" value="1"/>
</dbReference>
<dbReference type="GO" id="GO:0071978">
    <property type="term" value="P:bacterial-type flagellum-dependent swarming motility"/>
    <property type="evidence" value="ECO:0007669"/>
    <property type="project" value="TreeGrafter"/>
</dbReference>
<accession>A0A0F9I3P2</accession>
<organism evidence="4">
    <name type="scientific">marine sediment metagenome</name>
    <dbReference type="NCBI Taxonomy" id="412755"/>
    <lineage>
        <taxon>unclassified sequences</taxon>
        <taxon>metagenomes</taxon>
        <taxon>ecological metagenomes</taxon>
    </lineage>
</organism>
<dbReference type="AlphaFoldDB" id="A0A0F9I3P2"/>
<evidence type="ECO:0000256" key="1">
    <source>
        <dbReference type="ARBA" id="ARBA00004117"/>
    </source>
</evidence>
<feature type="domain" description="Flagellar basal body rod protein N-terminal" evidence="3">
    <location>
        <begin position="5"/>
        <end position="33"/>
    </location>
</feature>
<comment type="subcellular location">
    <subcellularLocation>
        <location evidence="1">Bacterial flagellum basal body</location>
    </subcellularLocation>
</comment>
<dbReference type="NCBIfam" id="TIGR03506">
    <property type="entry name" value="FlgEFG_subfam"/>
    <property type="match status" value="1"/>
</dbReference>
<sequence length="109" mass="11307">MSFSTALSGLNAANADLNVKSNNIANVNTTGFKMSRAEFGDVFAVSAFGSSSRTAIGSGTVLQNVAQQFNQGNLEFTENSLDLAISGEGFFALAPTLDSGEVIYSRAGE</sequence>
<dbReference type="GO" id="GO:0009424">
    <property type="term" value="C:bacterial-type flagellum hook"/>
    <property type="evidence" value="ECO:0007669"/>
    <property type="project" value="TreeGrafter"/>
</dbReference>
<dbReference type="GO" id="GO:0009425">
    <property type="term" value="C:bacterial-type flagellum basal body"/>
    <property type="evidence" value="ECO:0007669"/>
    <property type="project" value="UniProtKB-SubCell"/>
</dbReference>
<evidence type="ECO:0000313" key="4">
    <source>
        <dbReference type="EMBL" id="KKM22241.1"/>
    </source>
</evidence>
<dbReference type="InterPro" id="IPR037925">
    <property type="entry name" value="FlgE/F/G-like"/>
</dbReference>
<protein>
    <recommendedName>
        <fullName evidence="3">Flagellar basal body rod protein N-terminal domain-containing protein</fullName>
    </recommendedName>
</protein>
<name>A0A0F9I3P2_9ZZZZ</name>
<dbReference type="InterPro" id="IPR001444">
    <property type="entry name" value="Flag_bb_rod_N"/>
</dbReference>
<keyword evidence="2" id="KW-0975">Bacterial flagellum</keyword>
<proteinExistence type="predicted"/>
<gene>
    <name evidence="4" type="ORF">LCGC14_1627290</name>
</gene>
<dbReference type="InterPro" id="IPR020013">
    <property type="entry name" value="Flagellar_FlgE/F/G"/>
</dbReference>
<dbReference type="EMBL" id="LAZR01013376">
    <property type="protein sequence ID" value="KKM22241.1"/>
    <property type="molecule type" value="Genomic_DNA"/>
</dbReference>
<dbReference type="Pfam" id="PF00460">
    <property type="entry name" value="Flg_bb_rod"/>
    <property type="match status" value="1"/>
</dbReference>
<dbReference type="GO" id="GO:0005829">
    <property type="term" value="C:cytosol"/>
    <property type="evidence" value="ECO:0007669"/>
    <property type="project" value="TreeGrafter"/>
</dbReference>
<dbReference type="SUPFAM" id="SSF117143">
    <property type="entry name" value="Flagellar hook protein flgE"/>
    <property type="match status" value="1"/>
</dbReference>
<reference evidence="4" key="1">
    <citation type="journal article" date="2015" name="Nature">
        <title>Complex archaea that bridge the gap between prokaryotes and eukaryotes.</title>
        <authorList>
            <person name="Spang A."/>
            <person name="Saw J.H."/>
            <person name="Jorgensen S.L."/>
            <person name="Zaremba-Niedzwiedzka K."/>
            <person name="Martijn J."/>
            <person name="Lind A.E."/>
            <person name="van Eijk R."/>
            <person name="Schleper C."/>
            <person name="Guy L."/>
            <person name="Ettema T.J."/>
        </authorList>
    </citation>
    <scope>NUCLEOTIDE SEQUENCE</scope>
</reference>